<accession>A0A7X1NTR1</accession>
<organism evidence="2 3">
    <name type="scientific">Deinococcus terrestris</name>
    <dbReference type="NCBI Taxonomy" id="2651870"/>
    <lineage>
        <taxon>Bacteria</taxon>
        <taxon>Thermotogati</taxon>
        <taxon>Deinococcota</taxon>
        <taxon>Deinococci</taxon>
        <taxon>Deinococcales</taxon>
        <taxon>Deinococcaceae</taxon>
        <taxon>Deinococcus</taxon>
    </lineage>
</organism>
<feature type="transmembrane region" description="Helical" evidence="1">
    <location>
        <begin position="37"/>
        <end position="58"/>
    </location>
</feature>
<comment type="caution">
    <text evidence="2">The sequence shown here is derived from an EMBL/GenBank/DDBJ whole genome shotgun (WGS) entry which is preliminary data.</text>
</comment>
<gene>
    <name evidence="2" type="ORF">F8S09_02770</name>
</gene>
<sequence length="105" mass="11543">MPPPHHTSGNQWADAWTTLAGTLLYLAASVLSTSPGFVWDVWGPLGQILGLGLMTWGAGRNIRRRRKHPALAIILWGLFGLATFFFLAAIWYAWQAELLRRGAGG</sequence>
<protein>
    <submittedName>
        <fullName evidence="2">Uncharacterized protein</fullName>
    </submittedName>
</protein>
<proteinExistence type="predicted"/>
<dbReference type="Proteomes" id="UP000484842">
    <property type="component" value="Unassembled WGS sequence"/>
</dbReference>
<dbReference type="AlphaFoldDB" id="A0A7X1NTR1"/>
<feature type="transmembrane region" description="Helical" evidence="1">
    <location>
        <begin position="70"/>
        <end position="94"/>
    </location>
</feature>
<keyword evidence="3" id="KW-1185">Reference proteome</keyword>
<dbReference type="RefSeq" id="WP_152868724.1">
    <property type="nucleotide sequence ID" value="NZ_WBSL01000001.1"/>
</dbReference>
<keyword evidence="1" id="KW-0472">Membrane</keyword>
<keyword evidence="1" id="KW-0812">Transmembrane</keyword>
<dbReference type="EMBL" id="WBSL01000001">
    <property type="protein sequence ID" value="MPY65618.1"/>
    <property type="molecule type" value="Genomic_DNA"/>
</dbReference>
<keyword evidence="1" id="KW-1133">Transmembrane helix</keyword>
<reference evidence="2 3" key="1">
    <citation type="submission" date="2019-10" db="EMBL/GenBank/DDBJ databases">
        <title>Deinococcus sp. isolated from soil.</title>
        <authorList>
            <person name="Li Y."/>
            <person name="Wang J."/>
        </authorList>
    </citation>
    <scope>NUCLEOTIDE SEQUENCE [LARGE SCALE GENOMIC DNA]</scope>
    <source>
        <strain evidence="2 3">SDU3-2</strain>
    </source>
</reference>
<evidence type="ECO:0000313" key="3">
    <source>
        <dbReference type="Proteomes" id="UP000484842"/>
    </source>
</evidence>
<evidence type="ECO:0000313" key="2">
    <source>
        <dbReference type="EMBL" id="MPY65618.1"/>
    </source>
</evidence>
<evidence type="ECO:0000256" key="1">
    <source>
        <dbReference type="SAM" id="Phobius"/>
    </source>
</evidence>
<name>A0A7X1NTR1_9DEIO</name>